<dbReference type="EMBL" id="JABAFY010000037">
    <property type="protein sequence ID" value="NME52714.1"/>
    <property type="molecule type" value="Genomic_DNA"/>
</dbReference>
<evidence type="ECO:0000313" key="1">
    <source>
        <dbReference type="EMBL" id="NME52714.1"/>
    </source>
</evidence>
<gene>
    <name evidence="1" type="ORF">HF854_09340</name>
</gene>
<sequence>MYGITEHEVTDREILEKLGRAIYMHRALIKQAERAREAVDYLAEKGVFDEA</sequence>
<accession>A0A848CGS2</accession>
<dbReference type="RefSeq" id="WP_168936037.1">
    <property type="nucleotide sequence ID" value="NZ_JABAFY010000037.1"/>
</dbReference>
<reference evidence="1 2" key="1">
    <citation type="submission" date="2020-04" db="EMBL/GenBank/DDBJ databases">
        <authorList>
            <person name="Hitch T.C.A."/>
            <person name="Wylensek D."/>
            <person name="Clavel T."/>
        </authorList>
    </citation>
    <scope>NUCLEOTIDE SEQUENCE [LARGE SCALE GENOMIC DNA]</scope>
    <source>
        <strain evidence="1 2">PG-251-APC-1</strain>
    </source>
</reference>
<name>A0A848CGS2_9BACT</name>
<organism evidence="1 2">
    <name type="scientific">Desulfovibrio piger</name>
    <dbReference type="NCBI Taxonomy" id="901"/>
    <lineage>
        <taxon>Bacteria</taxon>
        <taxon>Pseudomonadati</taxon>
        <taxon>Thermodesulfobacteriota</taxon>
        <taxon>Desulfovibrionia</taxon>
        <taxon>Desulfovibrionales</taxon>
        <taxon>Desulfovibrionaceae</taxon>
        <taxon>Desulfovibrio</taxon>
    </lineage>
</organism>
<dbReference type="Proteomes" id="UP000522333">
    <property type="component" value="Unassembled WGS sequence"/>
</dbReference>
<proteinExistence type="predicted"/>
<dbReference type="AlphaFoldDB" id="A0A848CGS2"/>
<evidence type="ECO:0000313" key="2">
    <source>
        <dbReference type="Proteomes" id="UP000522333"/>
    </source>
</evidence>
<comment type="caution">
    <text evidence="1">The sequence shown here is derived from an EMBL/GenBank/DDBJ whole genome shotgun (WGS) entry which is preliminary data.</text>
</comment>
<protein>
    <submittedName>
        <fullName evidence="1">Uncharacterized protein</fullName>
    </submittedName>
</protein>